<dbReference type="OrthoDB" id="1447646at2"/>
<evidence type="ECO:0000313" key="2">
    <source>
        <dbReference type="Proteomes" id="UP000290283"/>
    </source>
</evidence>
<dbReference type="Proteomes" id="UP000290283">
    <property type="component" value="Unassembled WGS sequence"/>
</dbReference>
<comment type="caution">
    <text evidence="1">The sequence shown here is derived from an EMBL/GenBank/DDBJ whole genome shotgun (WGS) entry which is preliminary data.</text>
</comment>
<accession>A0A4Q1K5U8</accession>
<proteinExistence type="predicted"/>
<evidence type="ECO:0000313" key="1">
    <source>
        <dbReference type="EMBL" id="RXR21178.1"/>
    </source>
</evidence>
<reference evidence="2" key="1">
    <citation type="submission" date="2019-01" db="EMBL/GenBank/DDBJ databases">
        <title>Cytophagaceae bacterium strain CAR-16.</title>
        <authorList>
            <person name="Chen W.-M."/>
        </authorList>
    </citation>
    <scope>NUCLEOTIDE SEQUENCE [LARGE SCALE GENOMIC DNA]</scope>
    <source>
        <strain evidence="2">LLJ-11</strain>
    </source>
</reference>
<protein>
    <recommendedName>
        <fullName evidence="3">Lipoprotein</fullName>
    </recommendedName>
</protein>
<organism evidence="1 2">
    <name type="scientific">Flavobacterium amnicola</name>
    <dbReference type="NCBI Taxonomy" id="2506422"/>
    <lineage>
        <taxon>Bacteria</taxon>
        <taxon>Pseudomonadati</taxon>
        <taxon>Bacteroidota</taxon>
        <taxon>Flavobacteriia</taxon>
        <taxon>Flavobacteriales</taxon>
        <taxon>Flavobacteriaceae</taxon>
        <taxon>Flavobacterium</taxon>
    </lineage>
</organism>
<dbReference type="PROSITE" id="PS51257">
    <property type="entry name" value="PROKAR_LIPOPROTEIN"/>
    <property type="match status" value="1"/>
</dbReference>
<name>A0A4Q1K5U8_9FLAO</name>
<gene>
    <name evidence="1" type="ORF">EQG63_04360</name>
</gene>
<dbReference type="EMBL" id="SBKO01000001">
    <property type="protein sequence ID" value="RXR21178.1"/>
    <property type="molecule type" value="Genomic_DNA"/>
</dbReference>
<evidence type="ECO:0008006" key="3">
    <source>
        <dbReference type="Google" id="ProtNLM"/>
    </source>
</evidence>
<sequence>MKALYVLFIASLMLACKSSKLDASQNNKASLKISDLESLCPEDGKCTVRLLSNQELVIKADEFGKIYFDTIANKSKSVVLFEYSRNIPEGLQDGSYREEVIFEIEHSISSVNLKNNELGQLKMLYGRHCFCKGYAGYYYVKEGNLILSQKKGTVDFDFNFKIKEVPQVIAKIKTKDK</sequence>
<dbReference type="AlphaFoldDB" id="A0A4Q1K5U8"/>
<dbReference type="RefSeq" id="WP_129434798.1">
    <property type="nucleotide sequence ID" value="NZ_SBKO01000001.1"/>
</dbReference>
<keyword evidence="2" id="KW-1185">Reference proteome</keyword>